<evidence type="ECO:0000313" key="3">
    <source>
        <dbReference type="EMBL" id="PPQ84471.1"/>
    </source>
</evidence>
<evidence type="ECO:0000259" key="2">
    <source>
        <dbReference type="Pfam" id="PF20151"/>
    </source>
</evidence>
<dbReference type="InterPro" id="IPR045340">
    <property type="entry name" value="DUF6533"/>
</dbReference>
<feature type="transmembrane region" description="Helical" evidence="1">
    <location>
        <begin position="134"/>
        <end position="154"/>
    </location>
</feature>
<dbReference type="Pfam" id="PF20151">
    <property type="entry name" value="DUF6533"/>
    <property type="match status" value="1"/>
</dbReference>
<organism evidence="3 4">
    <name type="scientific">Panaeolus cyanescens</name>
    <dbReference type="NCBI Taxonomy" id="181874"/>
    <lineage>
        <taxon>Eukaryota</taxon>
        <taxon>Fungi</taxon>
        <taxon>Dikarya</taxon>
        <taxon>Basidiomycota</taxon>
        <taxon>Agaricomycotina</taxon>
        <taxon>Agaricomycetes</taxon>
        <taxon>Agaricomycetidae</taxon>
        <taxon>Agaricales</taxon>
        <taxon>Agaricineae</taxon>
        <taxon>Galeropsidaceae</taxon>
        <taxon>Panaeolus</taxon>
    </lineage>
</organism>
<comment type="caution">
    <text evidence="3">The sequence shown here is derived from an EMBL/GenBank/DDBJ whole genome shotgun (WGS) entry which is preliminary data.</text>
</comment>
<dbReference type="AlphaFoldDB" id="A0A409X161"/>
<dbReference type="STRING" id="181874.A0A409X161"/>
<reference evidence="3 4" key="1">
    <citation type="journal article" date="2018" name="Evol. Lett.">
        <title>Horizontal gene cluster transfer increased hallucinogenic mushroom diversity.</title>
        <authorList>
            <person name="Reynolds H.T."/>
            <person name="Vijayakumar V."/>
            <person name="Gluck-Thaler E."/>
            <person name="Korotkin H.B."/>
            <person name="Matheny P.B."/>
            <person name="Slot J.C."/>
        </authorList>
    </citation>
    <scope>NUCLEOTIDE SEQUENCE [LARGE SCALE GENOMIC DNA]</scope>
    <source>
        <strain evidence="3 4">2629</strain>
    </source>
</reference>
<feature type="domain" description="DUF6533" evidence="2">
    <location>
        <begin position="24"/>
        <end position="69"/>
    </location>
</feature>
<evidence type="ECO:0000256" key="1">
    <source>
        <dbReference type="SAM" id="Phobius"/>
    </source>
</evidence>
<feature type="transmembrane region" description="Helical" evidence="1">
    <location>
        <begin position="58"/>
        <end position="79"/>
    </location>
</feature>
<gene>
    <name evidence="3" type="ORF">CVT24_012144</name>
</gene>
<proteinExistence type="predicted"/>
<name>A0A409X161_9AGAR</name>
<protein>
    <recommendedName>
        <fullName evidence="2">DUF6533 domain-containing protein</fullName>
    </recommendedName>
</protein>
<dbReference type="EMBL" id="NHTK01004872">
    <property type="protein sequence ID" value="PPQ84471.1"/>
    <property type="molecule type" value="Genomic_DNA"/>
</dbReference>
<feature type="transmembrane region" description="Helical" evidence="1">
    <location>
        <begin position="175"/>
        <end position="195"/>
    </location>
</feature>
<evidence type="ECO:0000313" key="4">
    <source>
        <dbReference type="Proteomes" id="UP000284842"/>
    </source>
</evidence>
<feature type="transmembrane region" description="Helical" evidence="1">
    <location>
        <begin position="91"/>
        <end position="114"/>
    </location>
</feature>
<keyword evidence="1" id="KW-1133">Transmembrane helix</keyword>
<dbReference type="OrthoDB" id="3242376at2759"/>
<dbReference type="Proteomes" id="UP000284842">
    <property type="component" value="Unassembled WGS sequence"/>
</dbReference>
<keyword evidence="4" id="KW-1185">Reference proteome</keyword>
<sequence>MNAPPPPDPDALASAVEHLFAGKYFQLAAFVMLVYDHALTFSEEVERVWKQRFSGATLLFLLNRYITPIQFIIIIQAFHDPIWTKEACDRFVAFEGASTVALIAAVGLRTGFAVPLPDFLVGCIFTGESPLFPSLWVSPLILDSIIFALTLWRTRMYIRDSGKTPTIHVFVRDGALYFAVIFLANLMNTLIFFLSPTDLKAVGATFSQLITSVMVSRLVLNLRSTDPSERDATGLSSYSSGFQARRRDESFMTRTLGNLGEDFINDENSNGWESTSRRTVQRFTERVADSTDTGVPGVEKDDQADIALDTWNVSVGGARSSGVPTAA</sequence>
<accession>A0A409X161</accession>
<keyword evidence="1" id="KW-0812">Transmembrane</keyword>
<keyword evidence="1" id="KW-0472">Membrane</keyword>
<dbReference type="InParanoid" id="A0A409X161"/>